<dbReference type="RefSeq" id="WP_021591564.1">
    <property type="nucleotide sequence ID" value="NZ_CP083237.1"/>
</dbReference>
<dbReference type="OrthoDB" id="60629at2"/>
<dbReference type="GeneID" id="99647512"/>
<accession>A0A1I5SJ63</accession>
<keyword evidence="1" id="KW-0805">Transcription regulation</keyword>
<dbReference type="GO" id="GO:0003700">
    <property type="term" value="F:DNA-binding transcription factor activity"/>
    <property type="evidence" value="ECO:0007669"/>
    <property type="project" value="TreeGrafter"/>
</dbReference>
<dbReference type="PROSITE" id="PS51078">
    <property type="entry name" value="ICLR_ED"/>
    <property type="match status" value="1"/>
</dbReference>
<dbReference type="InParanoid" id="A0A1I5SJ63"/>
<keyword evidence="2 7" id="KW-0238">DNA-binding</keyword>
<dbReference type="InterPro" id="IPR014757">
    <property type="entry name" value="Tscrpt_reg_IclR_C"/>
</dbReference>
<dbReference type="GO" id="GO:0045892">
    <property type="term" value="P:negative regulation of DNA-templated transcription"/>
    <property type="evidence" value="ECO:0007669"/>
    <property type="project" value="TreeGrafter"/>
</dbReference>
<feature type="domain" description="IclR-ED" evidence="6">
    <location>
        <begin position="80"/>
        <end position="261"/>
    </location>
</feature>
<evidence type="ECO:0000259" key="5">
    <source>
        <dbReference type="PROSITE" id="PS51077"/>
    </source>
</evidence>
<dbReference type="SMART" id="SM00346">
    <property type="entry name" value="HTH_ICLR"/>
    <property type="match status" value="1"/>
</dbReference>
<evidence type="ECO:0000313" key="7">
    <source>
        <dbReference type="EMBL" id="SFP70537.1"/>
    </source>
</evidence>
<evidence type="ECO:0000256" key="1">
    <source>
        <dbReference type="ARBA" id="ARBA00023015"/>
    </source>
</evidence>
<proteinExistence type="predicted"/>
<dbReference type="Gene3D" id="3.30.450.40">
    <property type="match status" value="1"/>
</dbReference>
<dbReference type="AlphaFoldDB" id="A0A1I5SJ63"/>
<evidence type="ECO:0000256" key="4">
    <source>
        <dbReference type="SAM" id="MobiDB-lite"/>
    </source>
</evidence>
<evidence type="ECO:0000256" key="3">
    <source>
        <dbReference type="ARBA" id="ARBA00023163"/>
    </source>
</evidence>
<dbReference type="InterPro" id="IPR050707">
    <property type="entry name" value="HTH_MetabolicPath_Reg"/>
</dbReference>
<protein>
    <submittedName>
        <fullName evidence="7">DNA-binding transcriptional regulator, IclR family</fullName>
    </submittedName>
</protein>
<dbReference type="SUPFAM" id="SSF55781">
    <property type="entry name" value="GAF domain-like"/>
    <property type="match status" value="1"/>
</dbReference>
<keyword evidence="3" id="KW-0804">Transcription</keyword>
<dbReference type="Pfam" id="PF01614">
    <property type="entry name" value="IclR_C"/>
    <property type="match status" value="1"/>
</dbReference>
<evidence type="ECO:0000259" key="6">
    <source>
        <dbReference type="PROSITE" id="PS51078"/>
    </source>
</evidence>
<dbReference type="Proteomes" id="UP000183413">
    <property type="component" value="Unassembled WGS sequence"/>
</dbReference>
<reference evidence="7 8" key="1">
    <citation type="submission" date="2016-10" db="EMBL/GenBank/DDBJ databases">
        <authorList>
            <person name="de Groot N.N."/>
        </authorList>
    </citation>
    <scope>NUCLEOTIDE SEQUENCE [LARGE SCALE GENOMIC DNA]</scope>
    <source>
        <strain evidence="7 8">DSM 43067</strain>
    </source>
</reference>
<dbReference type="InterPro" id="IPR029016">
    <property type="entry name" value="GAF-like_dom_sf"/>
</dbReference>
<dbReference type="Pfam" id="PF09339">
    <property type="entry name" value="HTH_IclR"/>
    <property type="match status" value="1"/>
</dbReference>
<dbReference type="EMBL" id="FOVH01000016">
    <property type="protein sequence ID" value="SFP70537.1"/>
    <property type="molecule type" value="Genomic_DNA"/>
</dbReference>
<dbReference type="STRING" id="1993.SAMN04489713_116183"/>
<dbReference type="GO" id="GO:0003677">
    <property type="term" value="F:DNA binding"/>
    <property type="evidence" value="ECO:0007669"/>
    <property type="project" value="UniProtKB-KW"/>
</dbReference>
<sequence length="274" mass="29104">MSGTQRSRRPSGRPPVGEPILDRAFRLLRAFADNGESLSLQTLAACSDLPKSTALRIANQLVRVGALERRENGEFVVGLQLLEIASLAPRGHGLRAAALPVMEDLHHVTRQHILLAVREGDEGVLVERLSATDATAVKYRVGGRIPLGETGIGVALLAYAPEEVRQARLERSAEPARLRRLLAMTRTEGVCAVTGPNPLPGGPDIISTVAAPILGRQGEALGAISLVSPGPRGTQVANRVAIRTASLAIARATRAPDPVRRTRPPADSRSPTRS</sequence>
<feature type="region of interest" description="Disordered" evidence="4">
    <location>
        <begin position="252"/>
        <end position="274"/>
    </location>
</feature>
<dbReference type="eggNOG" id="COG1414">
    <property type="taxonomic scope" value="Bacteria"/>
</dbReference>
<dbReference type="PANTHER" id="PTHR30136">
    <property type="entry name" value="HELIX-TURN-HELIX TRANSCRIPTIONAL REGULATOR, ICLR FAMILY"/>
    <property type="match status" value="1"/>
</dbReference>
<dbReference type="PANTHER" id="PTHR30136:SF24">
    <property type="entry name" value="HTH-TYPE TRANSCRIPTIONAL REPRESSOR ALLR"/>
    <property type="match status" value="1"/>
</dbReference>
<dbReference type="Gene3D" id="1.10.10.10">
    <property type="entry name" value="Winged helix-like DNA-binding domain superfamily/Winged helix DNA-binding domain"/>
    <property type="match status" value="1"/>
</dbReference>
<dbReference type="SUPFAM" id="SSF46785">
    <property type="entry name" value="Winged helix' DNA-binding domain"/>
    <property type="match status" value="1"/>
</dbReference>
<evidence type="ECO:0000313" key="8">
    <source>
        <dbReference type="Proteomes" id="UP000183413"/>
    </source>
</evidence>
<keyword evidence="8" id="KW-1185">Reference proteome</keyword>
<name>A0A1I5SJ63_9ACTN</name>
<feature type="domain" description="HTH iclR-type" evidence="5">
    <location>
        <begin position="18"/>
        <end position="79"/>
    </location>
</feature>
<dbReference type="PROSITE" id="PS51077">
    <property type="entry name" value="HTH_ICLR"/>
    <property type="match status" value="1"/>
</dbReference>
<organism evidence="7 8">
    <name type="scientific">Actinomadura madurae</name>
    <dbReference type="NCBI Taxonomy" id="1993"/>
    <lineage>
        <taxon>Bacteria</taxon>
        <taxon>Bacillati</taxon>
        <taxon>Actinomycetota</taxon>
        <taxon>Actinomycetes</taxon>
        <taxon>Streptosporangiales</taxon>
        <taxon>Thermomonosporaceae</taxon>
        <taxon>Actinomadura</taxon>
    </lineage>
</organism>
<dbReference type="InterPro" id="IPR036388">
    <property type="entry name" value="WH-like_DNA-bd_sf"/>
</dbReference>
<gene>
    <name evidence="7" type="ORF">SAMN04489713_116183</name>
</gene>
<evidence type="ECO:0000256" key="2">
    <source>
        <dbReference type="ARBA" id="ARBA00023125"/>
    </source>
</evidence>
<dbReference type="InterPro" id="IPR036390">
    <property type="entry name" value="WH_DNA-bd_sf"/>
</dbReference>
<feature type="compositionally biased region" description="Basic and acidic residues" evidence="4">
    <location>
        <begin position="257"/>
        <end position="266"/>
    </location>
</feature>
<dbReference type="InterPro" id="IPR005471">
    <property type="entry name" value="Tscrpt_reg_IclR_N"/>
</dbReference>